<dbReference type="PANTHER" id="PTHR45080:SF8">
    <property type="entry name" value="IG-LIKE DOMAIN-CONTAINING PROTEIN"/>
    <property type="match status" value="1"/>
</dbReference>
<dbReference type="Proteomes" id="UP000288716">
    <property type="component" value="Unassembled WGS sequence"/>
</dbReference>
<dbReference type="AlphaFoldDB" id="A0A443S0W5"/>
<organism evidence="5 6">
    <name type="scientific">Leptotrombidium deliense</name>
    <dbReference type="NCBI Taxonomy" id="299467"/>
    <lineage>
        <taxon>Eukaryota</taxon>
        <taxon>Metazoa</taxon>
        <taxon>Ecdysozoa</taxon>
        <taxon>Arthropoda</taxon>
        <taxon>Chelicerata</taxon>
        <taxon>Arachnida</taxon>
        <taxon>Acari</taxon>
        <taxon>Acariformes</taxon>
        <taxon>Trombidiformes</taxon>
        <taxon>Prostigmata</taxon>
        <taxon>Anystina</taxon>
        <taxon>Parasitengona</taxon>
        <taxon>Trombiculoidea</taxon>
        <taxon>Trombiculidae</taxon>
        <taxon>Leptotrombidium</taxon>
    </lineage>
</organism>
<feature type="domain" description="Ig-like" evidence="4">
    <location>
        <begin position="83"/>
        <end position="177"/>
    </location>
</feature>
<keyword evidence="3" id="KW-0393">Immunoglobulin domain</keyword>
<evidence type="ECO:0000256" key="1">
    <source>
        <dbReference type="ARBA" id="ARBA00022729"/>
    </source>
</evidence>
<dbReference type="Pfam" id="PF07679">
    <property type="entry name" value="I-set"/>
    <property type="match status" value="1"/>
</dbReference>
<dbReference type="InterPro" id="IPR050958">
    <property type="entry name" value="Cell_Adh-Cytoskel_Orgn"/>
</dbReference>
<protein>
    <submittedName>
        <fullName evidence="5">Neurotrimin-like protein</fullName>
    </submittedName>
</protein>
<dbReference type="InterPro" id="IPR007110">
    <property type="entry name" value="Ig-like_dom"/>
</dbReference>
<evidence type="ECO:0000256" key="3">
    <source>
        <dbReference type="ARBA" id="ARBA00023319"/>
    </source>
</evidence>
<dbReference type="PANTHER" id="PTHR45080">
    <property type="entry name" value="CONTACTIN 5"/>
    <property type="match status" value="1"/>
</dbReference>
<dbReference type="InterPro" id="IPR013098">
    <property type="entry name" value="Ig_I-set"/>
</dbReference>
<dbReference type="Gene3D" id="2.60.40.10">
    <property type="entry name" value="Immunoglobulins"/>
    <property type="match status" value="2"/>
</dbReference>
<dbReference type="GO" id="GO:0050808">
    <property type="term" value="P:synapse organization"/>
    <property type="evidence" value="ECO:0007669"/>
    <property type="project" value="TreeGrafter"/>
</dbReference>
<dbReference type="PROSITE" id="PS50835">
    <property type="entry name" value="IG_LIKE"/>
    <property type="match status" value="2"/>
</dbReference>
<dbReference type="Pfam" id="PF13895">
    <property type="entry name" value="Ig_2"/>
    <property type="match status" value="1"/>
</dbReference>
<dbReference type="GO" id="GO:0008046">
    <property type="term" value="F:axon guidance receptor activity"/>
    <property type="evidence" value="ECO:0007669"/>
    <property type="project" value="TreeGrafter"/>
</dbReference>
<dbReference type="CDD" id="cd00096">
    <property type="entry name" value="Ig"/>
    <property type="match status" value="2"/>
</dbReference>
<proteinExistence type="predicted"/>
<dbReference type="GO" id="GO:0043025">
    <property type="term" value="C:neuronal cell body"/>
    <property type="evidence" value="ECO:0007669"/>
    <property type="project" value="TreeGrafter"/>
</dbReference>
<dbReference type="GO" id="GO:0030424">
    <property type="term" value="C:axon"/>
    <property type="evidence" value="ECO:0007669"/>
    <property type="project" value="TreeGrafter"/>
</dbReference>
<evidence type="ECO:0000313" key="6">
    <source>
        <dbReference type="Proteomes" id="UP000288716"/>
    </source>
</evidence>
<dbReference type="GO" id="GO:0005886">
    <property type="term" value="C:plasma membrane"/>
    <property type="evidence" value="ECO:0007669"/>
    <property type="project" value="TreeGrafter"/>
</dbReference>
<name>A0A443S0W5_9ACAR</name>
<comment type="caution">
    <text evidence="5">The sequence shown here is derived from an EMBL/GenBank/DDBJ whole genome shotgun (WGS) entry which is preliminary data.</text>
</comment>
<gene>
    <name evidence="5" type="ORF">B4U80_11913</name>
</gene>
<dbReference type="InterPro" id="IPR003599">
    <property type="entry name" value="Ig_sub"/>
</dbReference>
<keyword evidence="2" id="KW-1015">Disulfide bond</keyword>
<dbReference type="InterPro" id="IPR036179">
    <property type="entry name" value="Ig-like_dom_sf"/>
</dbReference>
<dbReference type="SUPFAM" id="SSF48726">
    <property type="entry name" value="Immunoglobulin"/>
    <property type="match status" value="2"/>
</dbReference>
<dbReference type="InterPro" id="IPR013783">
    <property type="entry name" value="Ig-like_fold"/>
</dbReference>
<feature type="domain" description="Ig-like" evidence="4">
    <location>
        <begin position="1"/>
        <end position="76"/>
    </location>
</feature>
<keyword evidence="1" id="KW-0732">Signal</keyword>
<dbReference type="VEuPathDB" id="VectorBase:LDEU010858"/>
<evidence type="ECO:0000256" key="2">
    <source>
        <dbReference type="ARBA" id="ARBA00023157"/>
    </source>
</evidence>
<sequence>MDSMQKVDKGKSKSLFCNVLFAVPKASIIWKHKDVELTRCRDETKCIISNANSENSGEYSCTVDNGVGHPKIETFTLLIIQKPEIVMKQSKYLAQIDEDFIINFEVIGTPTPTVNWYFRSTNDRESLLRGKDYEYVCHNEQCSLKISKIKEKQLGTYVVKAVNDVSSTPVLRQVKVEGSPPSNVQINVPDFYRDNDVLKAKILMSAQSSVPILRFEAKYFSLDREYWKHTLEGTENDLDKSQFHVYQKEVFIDPLNYDKEYKIEAKFQNKFGWSELSVITFRTNDKSYYPKNTV</sequence>
<accession>A0A443S0W5</accession>
<evidence type="ECO:0000259" key="4">
    <source>
        <dbReference type="PROSITE" id="PS50835"/>
    </source>
</evidence>
<dbReference type="STRING" id="299467.A0A443S0W5"/>
<dbReference type="SMART" id="SM00409">
    <property type="entry name" value="IG"/>
    <property type="match status" value="2"/>
</dbReference>
<reference evidence="5 6" key="1">
    <citation type="journal article" date="2018" name="Gigascience">
        <title>Genomes of trombidid mites reveal novel predicted allergens and laterally-transferred genes associated with secondary metabolism.</title>
        <authorList>
            <person name="Dong X."/>
            <person name="Chaisiri K."/>
            <person name="Xia D."/>
            <person name="Armstrong S.D."/>
            <person name="Fang Y."/>
            <person name="Donnelly M.J."/>
            <person name="Kadowaki T."/>
            <person name="McGarry J.W."/>
            <person name="Darby A.C."/>
            <person name="Makepeace B.L."/>
        </authorList>
    </citation>
    <scope>NUCLEOTIDE SEQUENCE [LARGE SCALE GENOMIC DNA]</scope>
    <source>
        <strain evidence="5">UoL-UT</strain>
    </source>
</reference>
<dbReference type="GO" id="GO:0007156">
    <property type="term" value="P:homophilic cell adhesion via plasma membrane adhesion molecules"/>
    <property type="evidence" value="ECO:0007669"/>
    <property type="project" value="TreeGrafter"/>
</dbReference>
<dbReference type="OrthoDB" id="6159398at2759"/>
<dbReference type="EMBL" id="NCKV01013321">
    <property type="protein sequence ID" value="RWS21182.1"/>
    <property type="molecule type" value="Genomic_DNA"/>
</dbReference>
<evidence type="ECO:0000313" key="5">
    <source>
        <dbReference type="EMBL" id="RWS21182.1"/>
    </source>
</evidence>
<keyword evidence="6" id="KW-1185">Reference proteome</keyword>